<comment type="caution">
    <text evidence="1">The sequence shown here is derived from an EMBL/GenBank/DDBJ whole genome shotgun (WGS) entry which is preliminary data.</text>
</comment>
<dbReference type="EMBL" id="JAERRK010000002">
    <property type="protein sequence ID" value="MBL1081232.1"/>
    <property type="molecule type" value="Genomic_DNA"/>
</dbReference>
<dbReference type="RefSeq" id="WP_201831829.1">
    <property type="nucleotide sequence ID" value="NZ_JAERRK010000002.1"/>
</dbReference>
<proteinExistence type="predicted"/>
<sequence>MPWTSLVRNPEGLEAVYQGDPPDLSGVRVHEVALHEDGPTLRIRLDLPRYPDQPPRKWAVQGFNTVQVEISMGNLHAITLEGFTTSTTANVSLTAKDGVTLGLTSSGTHIKATADFVFISGLSAYVNEVGEP</sequence>
<dbReference type="Pfam" id="PF15594">
    <property type="entry name" value="Imm50"/>
    <property type="match status" value="1"/>
</dbReference>
<dbReference type="AlphaFoldDB" id="A0A937EE16"/>
<keyword evidence="2" id="KW-1185">Reference proteome</keyword>
<reference evidence="1" key="1">
    <citation type="submission" date="2021-01" db="EMBL/GenBank/DDBJ databases">
        <title>WGS of actinomycetes isolated from Thailand.</title>
        <authorList>
            <person name="Thawai C."/>
        </authorList>
    </citation>
    <scope>NUCLEOTIDE SEQUENCE</scope>
    <source>
        <strain evidence="1">RCU-197</strain>
    </source>
</reference>
<organism evidence="1 2">
    <name type="scientific">Streptomyces actinomycinicus</name>
    <dbReference type="NCBI Taxonomy" id="1695166"/>
    <lineage>
        <taxon>Bacteria</taxon>
        <taxon>Bacillati</taxon>
        <taxon>Actinomycetota</taxon>
        <taxon>Actinomycetes</taxon>
        <taxon>Kitasatosporales</taxon>
        <taxon>Streptomycetaceae</taxon>
        <taxon>Streptomyces</taxon>
    </lineage>
</organism>
<evidence type="ECO:0000313" key="2">
    <source>
        <dbReference type="Proteomes" id="UP000661858"/>
    </source>
</evidence>
<protein>
    <recommendedName>
        <fullName evidence="3">Immunity protein 50</fullName>
    </recommendedName>
</protein>
<gene>
    <name evidence="1" type="ORF">JK359_04445</name>
</gene>
<evidence type="ECO:0008006" key="3">
    <source>
        <dbReference type="Google" id="ProtNLM"/>
    </source>
</evidence>
<name>A0A937EE16_9ACTN</name>
<accession>A0A937EE16</accession>
<evidence type="ECO:0000313" key="1">
    <source>
        <dbReference type="EMBL" id="MBL1081232.1"/>
    </source>
</evidence>
<dbReference type="Proteomes" id="UP000661858">
    <property type="component" value="Unassembled WGS sequence"/>
</dbReference>
<dbReference type="InterPro" id="IPR028957">
    <property type="entry name" value="Imm50"/>
</dbReference>